<proteinExistence type="predicted"/>
<evidence type="ECO:0000313" key="3">
    <source>
        <dbReference type="Proteomes" id="UP000203821"/>
    </source>
</evidence>
<evidence type="ECO:0000256" key="1">
    <source>
        <dbReference type="SAM" id="MobiDB-lite"/>
    </source>
</evidence>
<feature type="region of interest" description="Disordered" evidence="1">
    <location>
        <begin position="1"/>
        <end position="53"/>
    </location>
</feature>
<reference evidence="2 3" key="1">
    <citation type="submission" date="2016-04" db="EMBL/GenBank/DDBJ databases">
        <title>Comparative genomics of Morganella phages MP1 and MP2 define new clades among the T4 and T7-like Viruses.</title>
        <authorList>
            <person name="Pinto G."/>
            <person name="Oliveira A."/>
            <person name="Malgorzata L."/>
            <person name="Kropinski A."/>
            <person name="Azeredo J."/>
        </authorList>
    </citation>
    <scope>NUCLEOTIDE SEQUENCE [LARGE SCALE GENOMIC DNA]</scope>
</reference>
<dbReference type="GeneID" id="29068276"/>
<protein>
    <submittedName>
        <fullName evidence="2">Uncharacterized protein</fullName>
    </submittedName>
</protein>
<sequence>MQSSKTFSAMKNTKAFREHTEREELRKSREEAKKKRREDRKGKRADLIMWVEG</sequence>
<evidence type="ECO:0000313" key="2">
    <source>
        <dbReference type="EMBL" id="ANM46389.1"/>
    </source>
</evidence>
<feature type="compositionally biased region" description="Basic and acidic residues" evidence="1">
    <location>
        <begin position="15"/>
        <end position="46"/>
    </location>
</feature>
<gene>
    <name evidence="2" type="ORF">MP2_gp11</name>
</gene>
<feature type="compositionally biased region" description="Polar residues" evidence="1">
    <location>
        <begin position="1"/>
        <end position="11"/>
    </location>
</feature>
<keyword evidence="3" id="KW-1185">Reference proteome</keyword>
<dbReference type="EMBL" id="KX078568">
    <property type="protein sequence ID" value="ANM46389.1"/>
    <property type="molecule type" value="Genomic_DNA"/>
</dbReference>
<accession>A0A192Y9G4</accession>
<organism evidence="2 3">
    <name type="scientific">Morganella phage vB_MmoP_MP2</name>
    <dbReference type="NCBI Taxonomy" id="1852627"/>
    <lineage>
        <taxon>Viruses</taxon>
        <taxon>Duplodnaviria</taxon>
        <taxon>Heunggongvirae</taxon>
        <taxon>Uroviricota</taxon>
        <taxon>Caudoviricetes</taxon>
        <taxon>Autographivirales</taxon>
        <taxon>Autotranscriptaviridae</taxon>
        <taxon>Studiervirinae</taxon>
        <taxon>Minipunavirus</taxon>
        <taxon>Minipunavirus MP2</taxon>
    </lineage>
</organism>
<dbReference type="KEGG" id="vg:29068276"/>
<name>A0A192Y9G4_9CAUD</name>
<dbReference type="Proteomes" id="UP000203821">
    <property type="component" value="Genome"/>
</dbReference>
<dbReference type="RefSeq" id="YP_009291534.1">
    <property type="nucleotide sequence ID" value="NC_031115.1"/>
</dbReference>